<feature type="domain" description="DUF8052" evidence="1">
    <location>
        <begin position="6"/>
        <end position="170"/>
    </location>
</feature>
<dbReference type="InterPro" id="IPR058365">
    <property type="entry name" value="DUF8052"/>
</dbReference>
<evidence type="ECO:0000313" key="2">
    <source>
        <dbReference type="EMBL" id="AOZ95181.1"/>
    </source>
</evidence>
<sequence>MALSSDDYLNELLGRYQANFDITKDFSLGDRIYPAYAWFFSFGEKYVLKKEAQLWAIRAYEHVLFIKTDSVSKELLQEIRQTIEDHVEPELVRRGEKYPEKDHMCTYMTFVIISDRTPDKELQREIKRFKYDKGYLFNFRGHSEGKLALACLDSETVVTNYSGKELKELLTDIFKTQRGTKEEKVS</sequence>
<dbReference type="Proteomes" id="UP000179284">
    <property type="component" value="Chromosome I"/>
</dbReference>
<gene>
    <name evidence="2" type="ORF">bhn_I0145</name>
</gene>
<evidence type="ECO:0000259" key="1">
    <source>
        <dbReference type="Pfam" id="PF26226"/>
    </source>
</evidence>
<dbReference type="KEGG" id="bhu:bhn_I0145"/>
<dbReference type="OrthoDB" id="1751309at2"/>
<dbReference type="Pfam" id="PF26226">
    <property type="entry name" value="DUF8052"/>
    <property type="match status" value="1"/>
</dbReference>
<keyword evidence="3" id="KW-1185">Reference proteome</keyword>
<dbReference type="RefSeq" id="WP_071174996.1">
    <property type="nucleotide sequence ID" value="NZ_CP017831.1"/>
</dbReference>
<dbReference type="EMBL" id="CP017831">
    <property type="protein sequence ID" value="AOZ95181.1"/>
    <property type="molecule type" value="Genomic_DNA"/>
</dbReference>
<organism evidence="2 3">
    <name type="scientific">Butyrivibrio hungatei</name>
    <dbReference type="NCBI Taxonomy" id="185008"/>
    <lineage>
        <taxon>Bacteria</taxon>
        <taxon>Bacillati</taxon>
        <taxon>Bacillota</taxon>
        <taxon>Clostridia</taxon>
        <taxon>Lachnospirales</taxon>
        <taxon>Lachnospiraceae</taxon>
        <taxon>Butyrivibrio</taxon>
    </lineage>
</organism>
<accession>A0A1D9NYD2</accession>
<protein>
    <recommendedName>
        <fullName evidence="1">DUF8052 domain-containing protein</fullName>
    </recommendedName>
</protein>
<reference evidence="3" key="1">
    <citation type="submission" date="2016-10" db="EMBL/GenBank/DDBJ databases">
        <title>The complete genome sequence of the rumen bacterium Butyrivibrio hungatei MB2003.</title>
        <authorList>
            <person name="Palevich N."/>
            <person name="Kelly W.J."/>
            <person name="Leahy S.C."/>
            <person name="Altermann E."/>
            <person name="Rakonjac J."/>
            <person name="Attwood G.T."/>
        </authorList>
    </citation>
    <scope>NUCLEOTIDE SEQUENCE [LARGE SCALE GENOMIC DNA]</scope>
    <source>
        <strain evidence="3">MB2003</strain>
    </source>
</reference>
<evidence type="ECO:0000313" key="3">
    <source>
        <dbReference type="Proteomes" id="UP000179284"/>
    </source>
</evidence>
<dbReference type="AlphaFoldDB" id="A0A1D9NYD2"/>
<proteinExistence type="predicted"/>
<name>A0A1D9NYD2_9FIRM</name>